<dbReference type="AlphaFoldDB" id="A0A8D7FBT3"/>
<dbReference type="Pfam" id="PF05922">
    <property type="entry name" value="Inhibitor_I9"/>
    <property type="match status" value="1"/>
</dbReference>
<evidence type="ECO:0000256" key="3">
    <source>
        <dbReference type="ARBA" id="ARBA00022729"/>
    </source>
</evidence>
<dbReference type="PROSITE" id="PS00138">
    <property type="entry name" value="SUBTILASE_SER"/>
    <property type="match status" value="1"/>
</dbReference>
<evidence type="ECO:0000256" key="6">
    <source>
        <dbReference type="PIRSR" id="PIRSR615500-1"/>
    </source>
</evidence>
<reference evidence="12" key="1">
    <citation type="submission" date="2021-03" db="EMBL/GenBank/DDBJ databases">
        <authorList>
            <consortium name="Genoscope - CEA"/>
            <person name="William W."/>
        </authorList>
    </citation>
    <scope>NUCLEOTIDE SEQUENCE</scope>
    <source>
        <strain evidence="12">Doubled-haploid Pahang</strain>
    </source>
</reference>
<feature type="domain" description="Inhibitor I9" evidence="10">
    <location>
        <begin position="33"/>
        <end position="97"/>
    </location>
</feature>
<dbReference type="CDD" id="cd04852">
    <property type="entry name" value="Peptidases_S8_3"/>
    <property type="match status" value="1"/>
</dbReference>
<feature type="chain" id="PRO_5034241423" evidence="8">
    <location>
        <begin position="27"/>
        <end position="828"/>
    </location>
</feature>
<evidence type="ECO:0000313" key="12">
    <source>
        <dbReference type="EMBL" id="CAG1849626.1"/>
    </source>
</evidence>
<dbReference type="InterPro" id="IPR010259">
    <property type="entry name" value="S8pro/Inhibitor_I9"/>
</dbReference>
<dbReference type="InterPro" id="IPR000209">
    <property type="entry name" value="Peptidase_S8/S53_dom"/>
</dbReference>
<evidence type="ECO:0000256" key="4">
    <source>
        <dbReference type="ARBA" id="ARBA00022801"/>
    </source>
</evidence>
<dbReference type="GO" id="GO:0006508">
    <property type="term" value="P:proteolysis"/>
    <property type="evidence" value="ECO:0007669"/>
    <property type="project" value="UniProtKB-KW"/>
</dbReference>
<name>A0A8D7FBT3_MUSAM</name>
<keyword evidence="2 7" id="KW-0645">Protease</keyword>
<protein>
    <submittedName>
        <fullName evidence="12">(wild Malaysian banana) hypothetical protein</fullName>
    </submittedName>
</protein>
<dbReference type="Gene3D" id="2.60.40.2310">
    <property type="match status" value="1"/>
</dbReference>
<accession>A0A8D7FBT3</accession>
<proteinExistence type="inferred from homology"/>
<dbReference type="InterPro" id="IPR015500">
    <property type="entry name" value="Peptidase_S8_subtilisin-rel"/>
</dbReference>
<dbReference type="Gene3D" id="3.30.70.80">
    <property type="entry name" value="Peptidase S8 propeptide/proteinase inhibitor I9"/>
    <property type="match status" value="1"/>
</dbReference>
<dbReference type="FunFam" id="3.40.50.200:FF:000006">
    <property type="entry name" value="Subtilisin-like protease SBT1.5"/>
    <property type="match status" value="1"/>
</dbReference>
<sequence>MLSSAMAKPLQFVFLIFASLSACAISKQTTEPYVVYMGSKPQDGDHETQQAAHLQMLSSVIPRQDEEKERVSLMQSYHHAFKGFSAMLTEKEAALLSGWCFHLPAQLNRLLIISSFTNFNSLDQMQVNNLSLDCYLSILIECFGCFTSGFDEVVSVFPDRILQLHTTRSWDFLDAESGIGSQRLRRKASSDVIIGIIDTGVWPESPSFNDAGMGRIPSRWKGICMEGSDFKKSNCNRKLIGARYYTSQPESIRPPSNGSHAIKVDAFGSPRDSVGHGTHTSSTAAGSMVPNASYYGLAQGVAKGGSPSSRLAVYKACSLGGCAGSTVMKAIDDAIDDGVDMISISIGMSSVFQSDFLSDPIAIGAFHAHQRGVLVICSGGNDGPDPYTVVNSAPWILTVAASSIDRNFQSTIVLGNGNMFKGTAINFSNLNRSESYPLVFGGAVAAESTPISEASNCYPGSLDADKAAGKIIVCVDTDPTVTRRIKKLVAEGARAKGLILVDEAERGVPFDSGSFPFSEVENDVGVQILKYINSTKKPSAVILSAEEVKVFKPAPVVAYFSARGPGGLTEAILKPDVMAPGVSIIAASIPSSDSGDVPVGKKPSNFVIRSGTSMACPHVAGAGAFVKSAHPRWSPSMIRSALMTTAIITNNLGKPLTSNSGAIASFHDMGAGEISPLRALSPGLVFETTTEDYLHFLCYYGYKNQAIRSISGTSFSCPPNASPDLISNLNYPSTSIAKLGGKQTARTVSRTVTNVGPPNSTYSATVEAPSGLIVKVSPERLVFTKRWMKATYQVTFDAKAASKGYGYGSITWSDGAHSVHTVFAVNVM</sequence>
<dbReference type="InterPro" id="IPR034197">
    <property type="entry name" value="Peptidases_S8_3"/>
</dbReference>
<dbReference type="GO" id="GO:0004252">
    <property type="term" value="F:serine-type endopeptidase activity"/>
    <property type="evidence" value="ECO:0007669"/>
    <property type="project" value="UniProtKB-UniRule"/>
</dbReference>
<dbReference type="PROSITE" id="PS51892">
    <property type="entry name" value="SUBTILASE"/>
    <property type="match status" value="1"/>
</dbReference>
<dbReference type="InterPro" id="IPR023828">
    <property type="entry name" value="Peptidase_S8_Ser-AS"/>
</dbReference>
<evidence type="ECO:0000259" key="11">
    <source>
        <dbReference type="Pfam" id="PF17766"/>
    </source>
</evidence>
<evidence type="ECO:0000256" key="2">
    <source>
        <dbReference type="ARBA" id="ARBA00022670"/>
    </source>
</evidence>
<keyword evidence="3 8" id="KW-0732">Signal</keyword>
<dbReference type="PANTHER" id="PTHR10795">
    <property type="entry name" value="PROPROTEIN CONVERTASE SUBTILISIN/KEXIN"/>
    <property type="match status" value="1"/>
</dbReference>
<dbReference type="EMBL" id="HG996468">
    <property type="protein sequence ID" value="CAG1849626.1"/>
    <property type="molecule type" value="Genomic_DNA"/>
</dbReference>
<dbReference type="Gene3D" id="3.50.30.30">
    <property type="match status" value="1"/>
</dbReference>
<dbReference type="CDD" id="cd02120">
    <property type="entry name" value="PA_subtilisin_like"/>
    <property type="match status" value="1"/>
</dbReference>
<dbReference type="Gene3D" id="3.40.50.200">
    <property type="entry name" value="Peptidase S8/S53 domain"/>
    <property type="match status" value="1"/>
</dbReference>
<evidence type="ECO:0000256" key="1">
    <source>
        <dbReference type="ARBA" id="ARBA00011073"/>
    </source>
</evidence>
<feature type="domain" description="Subtilisin-like protease fibronectin type-III" evidence="11">
    <location>
        <begin position="728"/>
        <end position="825"/>
    </location>
</feature>
<dbReference type="InterPro" id="IPR041469">
    <property type="entry name" value="Subtilisin-like_FN3"/>
</dbReference>
<feature type="signal peptide" evidence="8">
    <location>
        <begin position="1"/>
        <end position="26"/>
    </location>
</feature>
<dbReference type="InterPro" id="IPR045051">
    <property type="entry name" value="SBT"/>
</dbReference>
<dbReference type="Pfam" id="PF00082">
    <property type="entry name" value="Peptidase_S8"/>
    <property type="match status" value="1"/>
</dbReference>
<evidence type="ECO:0000256" key="5">
    <source>
        <dbReference type="ARBA" id="ARBA00022825"/>
    </source>
</evidence>
<dbReference type="SUPFAM" id="SSF52743">
    <property type="entry name" value="Subtilisin-like"/>
    <property type="match status" value="1"/>
</dbReference>
<evidence type="ECO:0000256" key="7">
    <source>
        <dbReference type="PROSITE-ProRule" id="PRU01240"/>
    </source>
</evidence>
<feature type="active site" description="Charge relay system" evidence="6 7">
    <location>
        <position position="613"/>
    </location>
</feature>
<gene>
    <name evidence="12" type="ORF">GSMUA_212120.1</name>
</gene>
<dbReference type="PRINTS" id="PR00723">
    <property type="entry name" value="SUBTILISIN"/>
</dbReference>
<dbReference type="InterPro" id="IPR036852">
    <property type="entry name" value="Peptidase_S8/S53_dom_sf"/>
</dbReference>
<dbReference type="InterPro" id="IPR037045">
    <property type="entry name" value="S8pro/Inhibitor_I9_sf"/>
</dbReference>
<dbReference type="Pfam" id="PF17766">
    <property type="entry name" value="fn3_6"/>
    <property type="match status" value="1"/>
</dbReference>
<organism evidence="12">
    <name type="scientific">Musa acuminata subsp. malaccensis</name>
    <name type="common">Wild banana</name>
    <name type="synonym">Musa malaccensis</name>
    <dbReference type="NCBI Taxonomy" id="214687"/>
    <lineage>
        <taxon>Eukaryota</taxon>
        <taxon>Viridiplantae</taxon>
        <taxon>Streptophyta</taxon>
        <taxon>Embryophyta</taxon>
        <taxon>Tracheophyta</taxon>
        <taxon>Spermatophyta</taxon>
        <taxon>Magnoliopsida</taxon>
        <taxon>Liliopsida</taxon>
        <taxon>Zingiberales</taxon>
        <taxon>Musaceae</taxon>
        <taxon>Musa</taxon>
    </lineage>
</organism>
<keyword evidence="5 7" id="KW-0720">Serine protease</keyword>
<evidence type="ECO:0000256" key="8">
    <source>
        <dbReference type="SAM" id="SignalP"/>
    </source>
</evidence>
<keyword evidence="4 7" id="KW-0378">Hydrolase</keyword>
<evidence type="ECO:0000259" key="9">
    <source>
        <dbReference type="Pfam" id="PF00082"/>
    </source>
</evidence>
<evidence type="ECO:0000259" key="10">
    <source>
        <dbReference type="Pfam" id="PF05922"/>
    </source>
</evidence>
<feature type="active site" description="Charge relay system" evidence="6 7">
    <location>
        <position position="276"/>
    </location>
</feature>
<feature type="domain" description="Peptidase S8/S53" evidence="9">
    <location>
        <begin position="190"/>
        <end position="657"/>
    </location>
</feature>
<comment type="similarity">
    <text evidence="1 7">Belongs to the peptidase S8 family.</text>
</comment>
<feature type="active site" description="Charge relay system" evidence="6 7">
    <location>
        <position position="198"/>
    </location>
</feature>